<feature type="compositionally biased region" description="Basic and acidic residues" evidence="1">
    <location>
        <begin position="11"/>
        <end position="22"/>
    </location>
</feature>
<evidence type="ECO:0000256" key="1">
    <source>
        <dbReference type="SAM" id="MobiDB-lite"/>
    </source>
</evidence>
<feature type="region of interest" description="Disordered" evidence="1">
    <location>
        <begin position="1"/>
        <end position="22"/>
    </location>
</feature>
<dbReference type="OrthoDB" id="2273117at2759"/>
<organism evidence="2 3">
    <name type="scientific">Paraglomus occultum</name>
    <dbReference type="NCBI Taxonomy" id="144539"/>
    <lineage>
        <taxon>Eukaryota</taxon>
        <taxon>Fungi</taxon>
        <taxon>Fungi incertae sedis</taxon>
        <taxon>Mucoromycota</taxon>
        <taxon>Glomeromycotina</taxon>
        <taxon>Glomeromycetes</taxon>
        <taxon>Paraglomerales</taxon>
        <taxon>Paraglomeraceae</taxon>
        <taxon>Paraglomus</taxon>
    </lineage>
</organism>
<accession>A0A9N8YZ59</accession>
<evidence type="ECO:0000313" key="3">
    <source>
        <dbReference type="Proteomes" id="UP000789572"/>
    </source>
</evidence>
<dbReference type="Proteomes" id="UP000789572">
    <property type="component" value="Unassembled WGS sequence"/>
</dbReference>
<comment type="caution">
    <text evidence="2">The sequence shown here is derived from an EMBL/GenBank/DDBJ whole genome shotgun (WGS) entry which is preliminary data.</text>
</comment>
<dbReference type="AlphaFoldDB" id="A0A9N8YZ59"/>
<dbReference type="EMBL" id="CAJVPJ010000034">
    <property type="protein sequence ID" value="CAG8462176.1"/>
    <property type="molecule type" value="Genomic_DNA"/>
</dbReference>
<gene>
    <name evidence="2" type="ORF">POCULU_LOCUS618</name>
</gene>
<keyword evidence="3" id="KW-1185">Reference proteome</keyword>
<reference evidence="2" key="1">
    <citation type="submission" date="2021-06" db="EMBL/GenBank/DDBJ databases">
        <authorList>
            <person name="Kallberg Y."/>
            <person name="Tangrot J."/>
            <person name="Rosling A."/>
        </authorList>
    </citation>
    <scope>NUCLEOTIDE SEQUENCE</scope>
    <source>
        <strain evidence="2">IA702</strain>
    </source>
</reference>
<proteinExistence type="predicted"/>
<protein>
    <submittedName>
        <fullName evidence="2">5141_t:CDS:1</fullName>
    </submittedName>
</protein>
<evidence type="ECO:0000313" key="2">
    <source>
        <dbReference type="EMBL" id="CAG8462176.1"/>
    </source>
</evidence>
<sequence length="43" mass="4973">MSRYPGAENSYKPHEDPAINEQHRIATHLGWCDKGGFHELRSH</sequence>
<name>A0A9N8YZ59_9GLOM</name>